<dbReference type="InParanoid" id="A0A1M6KT95"/>
<evidence type="ECO:0000313" key="3">
    <source>
        <dbReference type="Proteomes" id="UP000184510"/>
    </source>
</evidence>
<dbReference type="InterPro" id="IPR030395">
    <property type="entry name" value="GP_PDE_dom"/>
</dbReference>
<name>A0A1M6KT95_9BACT</name>
<proteinExistence type="predicted"/>
<feature type="domain" description="GP-PDE" evidence="1">
    <location>
        <begin position="9"/>
        <end position="232"/>
    </location>
</feature>
<dbReference type="EMBL" id="FQYR01000004">
    <property type="protein sequence ID" value="SHJ62116.1"/>
    <property type="molecule type" value="Genomic_DNA"/>
</dbReference>
<dbReference type="STRING" id="1123071.SAMN02745181_2198"/>
<dbReference type="AlphaFoldDB" id="A0A1M6KT95"/>
<reference evidence="2 3" key="1">
    <citation type="submission" date="2016-11" db="EMBL/GenBank/DDBJ databases">
        <authorList>
            <person name="Jaros S."/>
            <person name="Januszkiewicz K."/>
            <person name="Wedrychowicz H."/>
        </authorList>
    </citation>
    <scope>NUCLEOTIDE SEQUENCE [LARGE SCALE GENOMIC DNA]</scope>
    <source>
        <strain evidence="2 3">DSM 18772</strain>
    </source>
</reference>
<protein>
    <submittedName>
        <fullName evidence="2">Glycerophosphoryl diester phosphodiesterase</fullName>
    </submittedName>
</protein>
<dbReference type="Proteomes" id="UP000184510">
    <property type="component" value="Unassembled WGS sequence"/>
</dbReference>
<dbReference type="RefSeq" id="WP_143183804.1">
    <property type="nucleotide sequence ID" value="NZ_FQYR01000004.1"/>
</dbReference>
<sequence>MTVRGQFPFTVIGHRGCAGVEPENTLRGVHRAIDMGCPMVEIDVHVLDGRLIVIHDGKVDRTTDGRGVLEKFKLEELRKLDAGLGEKIPYLEEVLEMCAGKCQLNIELKGKGSAEAVVEVLERWGPVHVVISSFEWDWLETVRKLDEVLDISVLVSKAYLLDAAILQAKKLRAVSVNPSLKILSEAFCDKVHAQDMLVYTYTVKEQKHLKHAQACGADGCFADFPDAVLKELR</sequence>
<keyword evidence="3" id="KW-1185">Reference proteome</keyword>
<dbReference type="InterPro" id="IPR017946">
    <property type="entry name" value="PLC-like_Pdiesterase_TIM-brl"/>
</dbReference>
<dbReference type="PROSITE" id="PS51704">
    <property type="entry name" value="GP_PDE"/>
    <property type="match status" value="1"/>
</dbReference>
<dbReference type="SUPFAM" id="SSF51695">
    <property type="entry name" value="PLC-like phosphodiesterases"/>
    <property type="match status" value="1"/>
</dbReference>
<evidence type="ECO:0000259" key="1">
    <source>
        <dbReference type="PROSITE" id="PS51704"/>
    </source>
</evidence>
<dbReference type="GO" id="GO:0008081">
    <property type="term" value="F:phosphoric diester hydrolase activity"/>
    <property type="evidence" value="ECO:0007669"/>
    <property type="project" value="InterPro"/>
</dbReference>
<gene>
    <name evidence="2" type="ORF">SAMN02745181_2198</name>
</gene>
<organism evidence="2 3">
    <name type="scientific">Rubritalea squalenifaciens DSM 18772</name>
    <dbReference type="NCBI Taxonomy" id="1123071"/>
    <lineage>
        <taxon>Bacteria</taxon>
        <taxon>Pseudomonadati</taxon>
        <taxon>Verrucomicrobiota</taxon>
        <taxon>Verrucomicrobiia</taxon>
        <taxon>Verrucomicrobiales</taxon>
        <taxon>Rubritaleaceae</taxon>
        <taxon>Rubritalea</taxon>
    </lineage>
</organism>
<dbReference type="Gene3D" id="3.20.20.190">
    <property type="entry name" value="Phosphatidylinositol (PI) phosphodiesterase"/>
    <property type="match status" value="1"/>
</dbReference>
<evidence type="ECO:0000313" key="2">
    <source>
        <dbReference type="EMBL" id="SHJ62116.1"/>
    </source>
</evidence>
<dbReference type="Pfam" id="PF03009">
    <property type="entry name" value="GDPD"/>
    <property type="match status" value="1"/>
</dbReference>
<dbReference type="GO" id="GO:0006629">
    <property type="term" value="P:lipid metabolic process"/>
    <property type="evidence" value="ECO:0007669"/>
    <property type="project" value="InterPro"/>
</dbReference>
<dbReference type="FunCoup" id="A0A1M6KT95">
    <property type="interactions" value="91"/>
</dbReference>
<accession>A0A1M6KT95</accession>
<dbReference type="OrthoDB" id="384721at2"/>
<dbReference type="PANTHER" id="PTHR46211:SF14">
    <property type="entry name" value="GLYCEROPHOSPHODIESTER PHOSPHODIESTERASE"/>
    <property type="match status" value="1"/>
</dbReference>
<dbReference type="PANTHER" id="PTHR46211">
    <property type="entry name" value="GLYCEROPHOSPHORYL DIESTER PHOSPHODIESTERASE"/>
    <property type="match status" value="1"/>
</dbReference>